<dbReference type="EMBL" id="JAPZLT010000003">
    <property type="protein sequence ID" value="MCZ7909347.1"/>
    <property type="molecule type" value="Genomic_DNA"/>
</dbReference>
<reference evidence="1" key="1">
    <citation type="submission" date="2022-12" db="EMBL/GenBank/DDBJ databases">
        <title>Draft genome sequences of 22 rhizogenic Agrobacterium biovar 1 strains, the causative agent of hairy root disease.</title>
        <authorList>
            <person name="Kim N."/>
            <person name="Vargas P."/>
            <person name="Rediers H."/>
        </authorList>
    </citation>
    <scope>NUCLEOTIDE SEQUENCE</scope>
    <source>
        <strain evidence="1">ST07.17.026</strain>
    </source>
</reference>
<dbReference type="Proteomes" id="UP001151309">
    <property type="component" value="Unassembled WGS sequence"/>
</dbReference>
<name>A0A9X3HKQ1_9HYPH</name>
<evidence type="ECO:0000313" key="1">
    <source>
        <dbReference type="EMBL" id="MCZ7909347.1"/>
    </source>
</evidence>
<dbReference type="RefSeq" id="WP_233283570.1">
    <property type="nucleotide sequence ID" value="NZ_CP120212.1"/>
</dbReference>
<gene>
    <name evidence="1" type="ORF">O9X94_08510</name>
</gene>
<dbReference type="AlphaFoldDB" id="A0A9X3HKQ1"/>
<sequence length="148" mass="16283">MQFDNWSGRDINQLLLQFFFLGFQWGVLRLDGFDRQDASGHGLHQSIKLAIKIRDAPLHGRALSHGCISVEPSLFPICLHILNQHLRVVQLISQACHHCLLYFVQAISFVVAADAALCRSRTTNADSLPVVIVYRHAAAAVAAPGNSG</sequence>
<accession>A0A9X3HKQ1</accession>
<protein>
    <submittedName>
        <fullName evidence="1">Uncharacterized protein</fullName>
    </submittedName>
</protein>
<evidence type="ECO:0000313" key="2">
    <source>
        <dbReference type="Proteomes" id="UP001151309"/>
    </source>
</evidence>
<organism evidence="1 2">
    <name type="scientific">Agrobacterium leguminum</name>
    <dbReference type="NCBI Taxonomy" id="2792015"/>
    <lineage>
        <taxon>Bacteria</taxon>
        <taxon>Pseudomonadati</taxon>
        <taxon>Pseudomonadota</taxon>
        <taxon>Alphaproteobacteria</taxon>
        <taxon>Hyphomicrobiales</taxon>
        <taxon>Rhizobiaceae</taxon>
        <taxon>Rhizobium/Agrobacterium group</taxon>
        <taxon>Agrobacterium</taxon>
    </lineage>
</organism>
<proteinExistence type="predicted"/>
<comment type="caution">
    <text evidence="1">The sequence shown here is derived from an EMBL/GenBank/DDBJ whole genome shotgun (WGS) entry which is preliminary data.</text>
</comment>
<keyword evidence="2" id="KW-1185">Reference proteome</keyword>